<evidence type="ECO:0000313" key="1">
    <source>
        <dbReference type="EMBL" id="GAA2061645.1"/>
    </source>
</evidence>
<keyword evidence="2" id="KW-1185">Reference proteome</keyword>
<organism evidence="1 2">
    <name type="scientific">Streptomyces albiaxialis</name>
    <dbReference type="NCBI Taxonomy" id="329523"/>
    <lineage>
        <taxon>Bacteria</taxon>
        <taxon>Bacillati</taxon>
        <taxon>Actinomycetota</taxon>
        <taxon>Actinomycetes</taxon>
        <taxon>Kitasatosporales</taxon>
        <taxon>Streptomycetaceae</taxon>
        <taxon>Streptomyces</taxon>
    </lineage>
</organism>
<sequence length="72" mass="8102">MTDDKPALTLRVYYARDGSRTARFVSDRVIPYAACKPLASERWPVCECPLCRNSAHVQQQPLTGNRPVGDRP</sequence>
<protein>
    <submittedName>
        <fullName evidence="1">Uncharacterized protein</fullName>
    </submittedName>
</protein>
<evidence type="ECO:0000313" key="2">
    <source>
        <dbReference type="Proteomes" id="UP001500016"/>
    </source>
</evidence>
<accession>A0ABN2VGV2</accession>
<gene>
    <name evidence="1" type="ORF">GCM10009801_04120</name>
</gene>
<comment type="caution">
    <text evidence="1">The sequence shown here is derived from an EMBL/GenBank/DDBJ whole genome shotgun (WGS) entry which is preliminary data.</text>
</comment>
<dbReference type="EMBL" id="BAAAPE010000001">
    <property type="protein sequence ID" value="GAA2061645.1"/>
    <property type="molecule type" value="Genomic_DNA"/>
</dbReference>
<name>A0ABN2VGV2_9ACTN</name>
<proteinExistence type="predicted"/>
<reference evidence="1 2" key="1">
    <citation type="journal article" date="2019" name="Int. J. Syst. Evol. Microbiol.">
        <title>The Global Catalogue of Microorganisms (GCM) 10K type strain sequencing project: providing services to taxonomists for standard genome sequencing and annotation.</title>
        <authorList>
            <consortium name="The Broad Institute Genomics Platform"/>
            <consortium name="The Broad Institute Genome Sequencing Center for Infectious Disease"/>
            <person name="Wu L."/>
            <person name="Ma J."/>
        </authorList>
    </citation>
    <scope>NUCLEOTIDE SEQUENCE [LARGE SCALE GENOMIC DNA]</scope>
    <source>
        <strain evidence="1 2">JCM 15478</strain>
    </source>
</reference>
<dbReference type="Proteomes" id="UP001500016">
    <property type="component" value="Unassembled WGS sequence"/>
</dbReference>